<evidence type="ECO:0000256" key="1">
    <source>
        <dbReference type="ARBA" id="ARBA00012493"/>
    </source>
</evidence>
<keyword evidence="5" id="KW-0460">Magnesium</keyword>
<dbReference type="SUPFAM" id="SSF56672">
    <property type="entry name" value="DNA/RNA polymerases"/>
    <property type="match status" value="1"/>
</dbReference>
<dbReference type="KEGG" id="mri:Mal4_50700"/>
<keyword evidence="4" id="KW-0479">Metal-binding</keyword>
<dbReference type="AlphaFoldDB" id="A0A517Z6Y8"/>
<dbReference type="GO" id="GO:0051607">
    <property type="term" value="P:defense response to virus"/>
    <property type="evidence" value="ECO:0007669"/>
    <property type="project" value="UniProtKB-KW"/>
</dbReference>
<feature type="region of interest" description="Disordered" evidence="10">
    <location>
        <begin position="17"/>
        <end position="38"/>
    </location>
</feature>
<dbReference type="GO" id="GO:0003723">
    <property type="term" value="F:RNA binding"/>
    <property type="evidence" value="ECO:0007669"/>
    <property type="project" value="InterPro"/>
</dbReference>
<dbReference type="InterPro" id="IPR000123">
    <property type="entry name" value="Reverse_transcriptase_msDNA"/>
</dbReference>
<reference evidence="13 17" key="1">
    <citation type="submission" date="2019-02" db="EMBL/GenBank/DDBJ databases">
        <title>Deep-cultivation of Planctomycetes and their phenomic and genomic characterization uncovers novel biology.</title>
        <authorList>
            <person name="Wiegand S."/>
            <person name="Jogler M."/>
            <person name="Boedeker C."/>
            <person name="Pinto D."/>
            <person name="Vollmers J."/>
            <person name="Rivas-Marin E."/>
            <person name="Kohn T."/>
            <person name="Peeters S.H."/>
            <person name="Heuer A."/>
            <person name="Rast P."/>
            <person name="Oberbeckmann S."/>
            <person name="Bunk B."/>
            <person name="Jeske O."/>
            <person name="Meyerdierks A."/>
            <person name="Storesund J.E."/>
            <person name="Kallscheuer N."/>
            <person name="Luecker S."/>
            <person name="Lage O.M."/>
            <person name="Pohl T."/>
            <person name="Merkel B.J."/>
            <person name="Hornburger P."/>
            <person name="Mueller R.-W."/>
            <person name="Bruemmer F."/>
            <person name="Labrenz M."/>
            <person name="Spormann A.M."/>
            <person name="Op den Camp H."/>
            <person name="Overmann J."/>
            <person name="Amann R."/>
            <person name="Jetten M.S.M."/>
            <person name="Mascher T."/>
            <person name="Medema M.H."/>
            <person name="Devos D.P."/>
            <person name="Kaster A.-K."/>
            <person name="Ovreas L."/>
            <person name="Rohde M."/>
            <person name="Galperin M.Y."/>
            <person name="Jogler C."/>
        </authorList>
    </citation>
    <scope>NUCLEOTIDE SEQUENCE [LARGE SCALE GENOMIC DNA]</scope>
    <source>
        <strain evidence="13 17">Mal4</strain>
    </source>
</reference>
<dbReference type="PANTHER" id="PTHR34047:SF8">
    <property type="entry name" value="PROTEIN YKFC"/>
    <property type="match status" value="1"/>
</dbReference>
<evidence type="ECO:0000256" key="4">
    <source>
        <dbReference type="ARBA" id="ARBA00022723"/>
    </source>
</evidence>
<dbReference type="InterPro" id="IPR051083">
    <property type="entry name" value="GrpII_Intron_Splice-Mob/Def"/>
</dbReference>
<keyword evidence="17" id="KW-1185">Reference proteome</keyword>
<dbReference type="GO" id="GO:0003964">
    <property type="term" value="F:RNA-directed DNA polymerase activity"/>
    <property type="evidence" value="ECO:0007669"/>
    <property type="project" value="UniProtKB-KW"/>
</dbReference>
<evidence type="ECO:0000256" key="10">
    <source>
        <dbReference type="SAM" id="MobiDB-lite"/>
    </source>
</evidence>
<dbReference type="EMBL" id="CP036275">
    <property type="protein sequence ID" value="QDU38849.1"/>
    <property type="molecule type" value="Genomic_DNA"/>
</dbReference>
<dbReference type="EMBL" id="CP036275">
    <property type="protein sequence ID" value="QDU40712.1"/>
    <property type="molecule type" value="Genomic_DNA"/>
</dbReference>
<feature type="domain" description="Reverse transcriptase" evidence="11">
    <location>
        <begin position="104"/>
        <end position="330"/>
    </location>
</feature>
<dbReference type="InterPro" id="IPR030931">
    <property type="entry name" value="Group_II_RT_mat"/>
</dbReference>
<evidence type="ECO:0000256" key="7">
    <source>
        <dbReference type="ARBA" id="ARBA00023118"/>
    </source>
</evidence>
<dbReference type="EMBL" id="CP036275">
    <property type="protein sequence ID" value="QDU40814.1"/>
    <property type="molecule type" value="Genomic_DNA"/>
</dbReference>
<evidence type="ECO:0000313" key="15">
    <source>
        <dbReference type="EMBL" id="QDU40712.1"/>
    </source>
</evidence>
<dbReference type="KEGG" id="mri:Mal4_21980"/>
<dbReference type="CDD" id="cd01651">
    <property type="entry name" value="RT_G2_intron"/>
    <property type="match status" value="1"/>
</dbReference>
<sequence length="473" mass="53648">MSAERQQGGVFRQLLLFGGHETNAPRPGDRGEGGTETATCEERQTLTAMDPARALTQSLMEEVTQPENLNRAYRRVKANRGAPGVDGMTIAELPGWIAEHTQEFIARLLDGSYQPQPVRGVEIPKPGGGMRQLGIPTVVDRLVQQAILQVLEPILDPTFSDSSYGFRPRRSAHQAVQQASEYVAEGRTIVVDMDLEKFFDRVNHDILMARLARRVADKRLLRIVRRFLEAGLLQNGVCVARHEGTPQGGPLSPLLANLLLDDLDRELERRGHKFCRYADDCNIYVQSQAAGERVLTSLTMFLEGKLRLRVNREKSAVAVVSERKFLGYRLLSDGRRTIAPASLRRARQRIRQITRRNRGISFERMIGEVNSFTTGWVTYFRHAVGRSPLRKLDGWIRRKLRCVRLKQRKRAKSIAIFLQSLGVPWNQSWTTATCGKGWWRKSGTPSAHHGMSNQWFDTQGYQSLEVRYLSLQH</sequence>
<dbReference type="KEGG" id="mri:Mal4_25830"/>
<dbReference type="GO" id="GO:0046872">
    <property type="term" value="F:metal ion binding"/>
    <property type="evidence" value="ECO:0007669"/>
    <property type="project" value="UniProtKB-KW"/>
</dbReference>
<dbReference type="PANTHER" id="PTHR34047">
    <property type="entry name" value="NUCLEAR INTRON MATURASE 1, MITOCHONDRIAL-RELATED"/>
    <property type="match status" value="1"/>
</dbReference>
<dbReference type="Pfam" id="PF00078">
    <property type="entry name" value="RVT_1"/>
    <property type="match status" value="1"/>
</dbReference>
<dbReference type="InterPro" id="IPR000477">
    <property type="entry name" value="RT_dom"/>
</dbReference>
<comment type="similarity">
    <text evidence="8">Belongs to the bacterial reverse transcriptase family.</text>
</comment>
<dbReference type="NCBIfam" id="TIGR04416">
    <property type="entry name" value="group_II_RT_mat"/>
    <property type="match status" value="1"/>
</dbReference>
<dbReference type="PROSITE" id="PS50878">
    <property type="entry name" value="RT_POL"/>
    <property type="match status" value="1"/>
</dbReference>
<dbReference type="InterPro" id="IPR043502">
    <property type="entry name" value="DNA/RNA_pol_sf"/>
</dbReference>
<organism evidence="13 17">
    <name type="scientific">Maioricimonas rarisocia</name>
    <dbReference type="NCBI Taxonomy" id="2528026"/>
    <lineage>
        <taxon>Bacteria</taxon>
        <taxon>Pseudomonadati</taxon>
        <taxon>Planctomycetota</taxon>
        <taxon>Planctomycetia</taxon>
        <taxon>Planctomycetales</taxon>
        <taxon>Planctomycetaceae</taxon>
        <taxon>Maioricimonas</taxon>
    </lineage>
</organism>
<evidence type="ECO:0000313" key="17">
    <source>
        <dbReference type="Proteomes" id="UP000320496"/>
    </source>
</evidence>
<gene>
    <name evidence="13" type="primary">ltrA_2</name>
    <name evidence="12" type="synonym">ltrA_1</name>
    <name evidence="14" type="synonym">ltrA_3</name>
    <name evidence="15" type="synonym">ltrA_8</name>
    <name evidence="16" type="synonym">ltrA_9</name>
    <name evidence="12" type="ORF">Mal4_21980</name>
    <name evidence="13" type="ORF">Mal4_25830</name>
    <name evidence="14" type="ORF">Mal4_31790</name>
    <name evidence="15" type="ORF">Mal4_50700</name>
    <name evidence="16" type="ORF">Mal4_51740</name>
</gene>
<keyword evidence="3" id="KW-0548">Nucleotidyltransferase</keyword>
<evidence type="ECO:0000259" key="11">
    <source>
        <dbReference type="PROSITE" id="PS50878"/>
    </source>
</evidence>
<dbReference type="Pfam" id="PF08388">
    <property type="entry name" value="GIIM"/>
    <property type="match status" value="1"/>
</dbReference>
<evidence type="ECO:0000256" key="3">
    <source>
        <dbReference type="ARBA" id="ARBA00022695"/>
    </source>
</evidence>
<dbReference type="Proteomes" id="UP000320496">
    <property type="component" value="Chromosome"/>
</dbReference>
<evidence type="ECO:0000313" key="13">
    <source>
        <dbReference type="EMBL" id="QDU38256.1"/>
    </source>
</evidence>
<evidence type="ECO:0000256" key="5">
    <source>
        <dbReference type="ARBA" id="ARBA00022842"/>
    </source>
</evidence>
<dbReference type="KEGG" id="mri:Mal4_31790"/>
<keyword evidence="2" id="KW-0808">Transferase</keyword>
<protein>
    <recommendedName>
        <fullName evidence="1">RNA-directed DNA polymerase</fullName>
        <ecNumber evidence="1">2.7.7.49</ecNumber>
    </recommendedName>
</protein>
<evidence type="ECO:0000313" key="14">
    <source>
        <dbReference type="EMBL" id="QDU38849.1"/>
    </source>
</evidence>
<evidence type="ECO:0000256" key="6">
    <source>
        <dbReference type="ARBA" id="ARBA00022918"/>
    </source>
</evidence>
<evidence type="ECO:0000256" key="8">
    <source>
        <dbReference type="ARBA" id="ARBA00034120"/>
    </source>
</evidence>
<proteinExistence type="inferred from homology"/>
<keyword evidence="6" id="KW-0695">RNA-directed DNA polymerase</keyword>
<name>A0A517Z6Y8_9PLAN</name>
<keyword evidence="7" id="KW-0051">Antiviral defense</keyword>
<dbReference type="InterPro" id="IPR013597">
    <property type="entry name" value="Mat_intron_G2"/>
</dbReference>
<evidence type="ECO:0000313" key="16">
    <source>
        <dbReference type="EMBL" id="QDU40814.1"/>
    </source>
</evidence>
<evidence type="ECO:0000313" key="12">
    <source>
        <dbReference type="EMBL" id="QDU37879.1"/>
    </source>
</evidence>
<dbReference type="EMBL" id="CP036275">
    <property type="protein sequence ID" value="QDU38256.1"/>
    <property type="molecule type" value="Genomic_DNA"/>
</dbReference>
<dbReference type="EC" id="2.7.7.49" evidence="1"/>
<dbReference type="KEGG" id="mri:Mal4_51740"/>
<dbReference type="EMBL" id="CP036275">
    <property type="protein sequence ID" value="QDU37879.1"/>
    <property type="molecule type" value="Genomic_DNA"/>
</dbReference>
<dbReference type="PRINTS" id="PR00866">
    <property type="entry name" value="RNADNAPOLMS"/>
</dbReference>
<accession>A0A517Z6Y8</accession>
<evidence type="ECO:0000256" key="9">
    <source>
        <dbReference type="ARBA" id="ARBA00048173"/>
    </source>
</evidence>
<comment type="catalytic activity">
    <reaction evidence="9">
        <text>DNA(n) + a 2'-deoxyribonucleoside 5'-triphosphate = DNA(n+1) + diphosphate</text>
        <dbReference type="Rhea" id="RHEA:22508"/>
        <dbReference type="Rhea" id="RHEA-COMP:17339"/>
        <dbReference type="Rhea" id="RHEA-COMP:17340"/>
        <dbReference type="ChEBI" id="CHEBI:33019"/>
        <dbReference type="ChEBI" id="CHEBI:61560"/>
        <dbReference type="ChEBI" id="CHEBI:173112"/>
        <dbReference type="EC" id="2.7.7.49"/>
    </reaction>
</comment>
<evidence type="ECO:0000256" key="2">
    <source>
        <dbReference type="ARBA" id="ARBA00022679"/>
    </source>
</evidence>